<evidence type="ECO:0000256" key="5">
    <source>
        <dbReference type="SAM" id="MobiDB-lite"/>
    </source>
</evidence>
<dbReference type="Pfam" id="PF04434">
    <property type="entry name" value="SWIM"/>
    <property type="match status" value="1"/>
</dbReference>
<proteinExistence type="predicted"/>
<evidence type="ECO:0000313" key="7">
    <source>
        <dbReference type="EMBL" id="CAA7037495.1"/>
    </source>
</evidence>
<dbReference type="InterPro" id="IPR018289">
    <property type="entry name" value="MULE_transposase_dom"/>
</dbReference>
<reference evidence="7" key="1">
    <citation type="submission" date="2020-01" db="EMBL/GenBank/DDBJ databases">
        <authorList>
            <person name="Mishra B."/>
        </authorList>
    </citation>
    <scope>NUCLEOTIDE SEQUENCE [LARGE SCALE GENOMIC DNA]</scope>
</reference>
<dbReference type="EMBL" id="CACVBM020001175">
    <property type="protein sequence ID" value="CAA7037495.1"/>
    <property type="molecule type" value="Genomic_DNA"/>
</dbReference>
<dbReference type="AlphaFoldDB" id="A0A6D2J977"/>
<dbReference type="InterPro" id="IPR007527">
    <property type="entry name" value="Znf_SWIM"/>
</dbReference>
<keyword evidence="2 4" id="KW-0863">Zinc-finger</keyword>
<evidence type="ECO:0000256" key="4">
    <source>
        <dbReference type="PROSITE-ProRule" id="PRU00325"/>
    </source>
</evidence>
<comment type="caution">
    <text evidence="7">The sequence shown here is derived from an EMBL/GenBank/DDBJ whole genome shotgun (WGS) entry which is preliminary data.</text>
</comment>
<evidence type="ECO:0000256" key="1">
    <source>
        <dbReference type="ARBA" id="ARBA00022723"/>
    </source>
</evidence>
<feature type="compositionally biased region" description="Basic and acidic residues" evidence="5">
    <location>
        <begin position="562"/>
        <end position="571"/>
    </location>
</feature>
<dbReference type="PROSITE" id="PS50966">
    <property type="entry name" value="ZF_SWIM"/>
    <property type="match status" value="1"/>
</dbReference>
<sequence>MAQPRRNRARGFDFDEEEAEREEHQLDQLLQEFENEPAVVHDQVPKTDDKVEEDGRELMQTHITRGDGHLYDNQTFFNGVAFKDRVLHYALRTRYNIRQYRYDKDKIGFDCLGVDGNEEPCHWQIYASILPKDKIWRVRKFIEEHTCERNGVCEMVKVPVIARRTALRWIDSEYEYQFARLRDYAAEIVESNPGSSVEVESFQNAAGEEVFHRFYVCFDVLRKTWKDSCRPLIGLDGCFLKERVKGQLLVALGRDADNGIYPIVWGVVEVENNDNWQWFVKKLKVDLGLEDGDGYIAVSDLHHGLIRAIKIELPKMEHRKCVRHIYGNLKKKHGGKTRMKSFIWKLAWSYNEAKFQVNLDKIRNYDTGVYDDVMSTSPRSWCRAFYKLGPCCEDVENNSTESFNSSINKAREKPFIPMLETIARQAMARIAVRSRISHDHKGKCTPYVEKKLAKMLVDKPHKHGARKCVVTKSVKGYYESRLNGQCHTVSLENRTCSCRKWEITGIPCKHAYGVMLKYGLDPLDYVCHWFRSGMWRRNYSDGLVPVRGCRFWPETNAPDVHVPPEKEKPGEEAAEEGQEPGNETKKKKKRLTKAEKTRKKGVNESLTKKQRKEKQRIMHCGVCGEANHNSRHHAKDKDAPRVSNL</sequence>
<name>A0A6D2J977_9BRAS</name>
<gene>
    <name evidence="7" type="ORF">MERR_LOCUS24730</name>
</gene>
<dbReference type="PANTHER" id="PTHR31973:SF187">
    <property type="entry name" value="MUTATOR TRANSPOSASE MUDRA PROTEIN"/>
    <property type="match status" value="1"/>
</dbReference>
<dbReference type="Pfam" id="PF10551">
    <property type="entry name" value="MULE"/>
    <property type="match status" value="1"/>
</dbReference>
<dbReference type="Proteomes" id="UP000467841">
    <property type="component" value="Unassembled WGS sequence"/>
</dbReference>
<evidence type="ECO:0000313" key="8">
    <source>
        <dbReference type="Proteomes" id="UP000467841"/>
    </source>
</evidence>
<feature type="region of interest" description="Disordered" evidence="5">
    <location>
        <begin position="555"/>
        <end position="645"/>
    </location>
</feature>
<dbReference type="SMART" id="SM00575">
    <property type="entry name" value="ZnF_PMZ"/>
    <property type="match status" value="1"/>
</dbReference>
<dbReference type="GO" id="GO:0008270">
    <property type="term" value="F:zinc ion binding"/>
    <property type="evidence" value="ECO:0007669"/>
    <property type="project" value="UniProtKB-KW"/>
</dbReference>
<keyword evidence="1" id="KW-0479">Metal-binding</keyword>
<dbReference type="PANTHER" id="PTHR31973">
    <property type="entry name" value="POLYPROTEIN, PUTATIVE-RELATED"/>
    <property type="match status" value="1"/>
</dbReference>
<evidence type="ECO:0000256" key="3">
    <source>
        <dbReference type="ARBA" id="ARBA00022833"/>
    </source>
</evidence>
<feature type="compositionally biased region" description="Basic residues" evidence="5">
    <location>
        <begin position="585"/>
        <end position="600"/>
    </location>
</feature>
<accession>A0A6D2J977</accession>
<organism evidence="7 8">
    <name type="scientific">Microthlaspi erraticum</name>
    <dbReference type="NCBI Taxonomy" id="1685480"/>
    <lineage>
        <taxon>Eukaryota</taxon>
        <taxon>Viridiplantae</taxon>
        <taxon>Streptophyta</taxon>
        <taxon>Embryophyta</taxon>
        <taxon>Tracheophyta</taxon>
        <taxon>Spermatophyta</taxon>
        <taxon>Magnoliopsida</taxon>
        <taxon>eudicotyledons</taxon>
        <taxon>Gunneridae</taxon>
        <taxon>Pentapetalae</taxon>
        <taxon>rosids</taxon>
        <taxon>malvids</taxon>
        <taxon>Brassicales</taxon>
        <taxon>Brassicaceae</taxon>
        <taxon>Coluteocarpeae</taxon>
        <taxon>Microthlaspi</taxon>
    </lineage>
</organism>
<keyword evidence="3" id="KW-0862">Zinc</keyword>
<evidence type="ECO:0000256" key="2">
    <source>
        <dbReference type="ARBA" id="ARBA00022771"/>
    </source>
</evidence>
<dbReference type="InterPro" id="IPR006564">
    <property type="entry name" value="Znf_PMZ"/>
</dbReference>
<feature type="region of interest" description="Disordered" evidence="5">
    <location>
        <begin position="1"/>
        <end position="21"/>
    </location>
</feature>
<protein>
    <recommendedName>
        <fullName evidence="6">SWIM-type domain-containing protein</fullName>
    </recommendedName>
</protein>
<keyword evidence="8" id="KW-1185">Reference proteome</keyword>
<feature type="compositionally biased region" description="Basic and acidic residues" evidence="5">
    <location>
        <begin position="635"/>
        <end position="645"/>
    </location>
</feature>
<evidence type="ECO:0000259" key="6">
    <source>
        <dbReference type="PROSITE" id="PS50966"/>
    </source>
</evidence>
<feature type="domain" description="SWIM-type" evidence="6">
    <location>
        <begin position="487"/>
        <end position="519"/>
    </location>
</feature>
<dbReference type="OrthoDB" id="1112875at2759"/>